<evidence type="ECO:0000313" key="3">
    <source>
        <dbReference type="EMBL" id="NIY71016.1"/>
    </source>
</evidence>
<keyword evidence="1" id="KW-0812">Transmembrane</keyword>
<protein>
    <submittedName>
        <fullName evidence="3">Uncharacterized protein</fullName>
    </submittedName>
</protein>
<feature type="chain" id="PRO_5046049988" evidence="2">
    <location>
        <begin position="20"/>
        <end position="137"/>
    </location>
</feature>
<sequence length="137" mass="15192">MGPLRRGLILALLPAPAMADVCEQLRPMWSPDKGTVNIWTEAAYVFANPMLFVMLLIVLMGSFYRHIAWQMAGIISASFVLLLVSTRLWAKDPDGIWALGQAEGCIAPPIVPTVFAAGVMLFALIRAVRRIRNRRKT</sequence>
<feature type="transmembrane region" description="Helical" evidence="1">
    <location>
        <begin position="110"/>
        <end position="128"/>
    </location>
</feature>
<evidence type="ECO:0000256" key="2">
    <source>
        <dbReference type="SAM" id="SignalP"/>
    </source>
</evidence>
<gene>
    <name evidence="3" type="ORF">HCZ30_01035</name>
</gene>
<evidence type="ECO:0000256" key="1">
    <source>
        <dbReference type="SAM" id="Phobius"/>
    </source>
</evidence>
<proteinExistence type="predicted"/>
<dbReference type="Proteomes" id="UP000709466">
    <property type="component" value="Unassembled WGS sequence"/>
</dbReference>
<feature type="transmembrane region" description="Helical" evidence="1">
    <location>
        <begin position="43"/>
        <end position="64"/>
    </location>
</feature>
<keyword evidence="2" id="KW-0732">Signal</keyword>
<name>A0ABX0VSU9_9RHOB</name>
<accession>A0ABX0VSU9</accession>
<evidence type="ECO:0000313" key="4">
    <source>
        <dbReference type="Proteomes" id="UP000709466"/>
    </source>
</evidence>
<keyword evidence="1" id="KW-1133">Transmembrane helix</keyword>
<organism evidence="3 4">
    <name type="scientific">Marivivens donghaensis</name>
    <dbReference type="NCBI Taxonomy" id="1699413"/>
    <lineage>
        <taxon>Bacteria</taxon>
        <taxon>Pseudomonadati</taxon>
        <taxon>Pseudomonadota</taxon>
        <taxon>Alphaproteobacteria</taxon>
        <taxon>Rhodobacterales</taxon>
        <taxon>Paracoccaceae</taxon>
        <taxon>Marivivens group</taxon>
        <taxon>Marivivens</taxon>
    </lineage>
</organism>
<dbReference type="RefSeq" id="WP_167635907.1">
    <property type="nucleotide sequence ID" value="NZ_JAATOP010000001.1"/>
</dbReference>
<dbReference type="EMBL" id="JAATOP010000001">
    <property type="protein sequence ID" value="NIY71016.1"/>
    <property type="molecule type" value="Genomic_DNA"/>
</dbReference>
<comment type="caution">
    <text evidence="3">The sequence shown here is derived from an EMBL/GenBank/DDBJ whole genome shotgun (WGS) entry which is preliminary data.</text>
</comment>
<reference evidence="3 4" key="1">
    <citation type="submission" date="2020-03" db="EMBL/GenBank/DDBJ databases">
        <title>Bacterial isolates of synthetic phycosphere.</title>
        <authorList>
            <person name="Fu H."/>
            <person name="Moran M.A."/>
        </authorList>
    </citation>
    <scope>NUCLEOTIDE SEQUENCE [LARGE SCALE GENOMIC DNA]</scope>
    <source>
        <strain evidence="3 4">HF1</strain>
    </source>
</reference>
<feature type="transmembrane region" description="Helical" evidence="1">
    <location>
        <begin position="71"/>
        <end position="90"/>
    </location>
</feature>
<feature type="signal peptide" evidence="2">
    <location>
        <begin position="1"/>
        <end position="19"/>
    </location>
</feature>
<keyword evidence="4" id="KW-1185">Reference proteome</keyword>
<keyword evidence="1" id="KW-0472">Membrane</keyword>